<gene>
    <name evidence="1" type="ORF">GTQ34_15655</name>
</gene>
<organism evidence="1 2">
    <name type="scientific">Flagellimonas ochracea</name>
    <dbReference type="NCBI Taxonomy" id="2696472"/>
    <lineage>
        <taxon>Bacteria</taxon>
        <taxon>Pseudomonadati</taxon>
        <taxon>Bacteroidota</taxon>
        <taxon>Flavobacteriia</taxon>
        <taxon>Flavobacteriales</taxon>
        <taxon>Flavobacteriaceae</taxon>
        <taxon>Flagellimonas</taxon>
    </lineage>
</organism>
<comment type="caution">
    <text evidence="1">The sequence shown here is derived from an EMBL/GenBank/DDBJ whole genome shotgun (WGS) entry which is preliminary data.</text>
</comment>
<dbReference type="AlphaFoldDB" id="A0A964TFY6"/>
<accession>A0A964TFY6</accession>
<reference evidence="1" key="1">
    <citation type="submission" date="2020-01" db="EMBL/GenBank/DDBJ databases">
        <title>Muricauda ochracea sp. nov., isolated from a tidal flat of Garorim bay in Korea.</title>
        <authorList>
            <person name="Kim D."/>
            <person name="Yoo Y."/>
            <person name="Kim J.-J."/>
        </authorList>
    </citation>
    <scope>NUCLEOTIDE SEQUENCE</scope>
    <source>
        <strain evidence="1">JGD-17</strain>
    </source>
</reference>
<evidence type="ECO:0000313" key="1">
    <source>
        <dbReference type="EMBL" id="NAY93346.1"/>
    </source>
</evidence>
<sequence>MGQRTNKEFKIINKKMMLALHSDNPTYIYPIDENTFYSDLIPLKITFEKTDDKKTQNPEFDHGNEFVKVIERIK</sequence>
<evidence type="ECO:0000313" key="2">
    <source>
        <dbReference type="Proteomes" id="UP000667650"/>
    </source>
</evidence>
<proteinExistence type="predicted"/>
<protein>
    <submittedName>
        <fullName evidence="1">Uncharacterized protein</fullName>
    </submittedName>
</protein>
<name>A0A964TFY6_9FLAO</name>
<dbReference type="Proteomes" id="UP000667650">
    <property type="component" value="Unassembled WGS sequence"/>
</dbReference>
<dbReference type="EMBL" id="JAAABI010000008">
    <property type="protein sequence ID" value="NAY93346.1"/>
    <property type="molecule type" value="Genomic_DNA"/>
</dbReference>
<keyword evidence="2" id="KW-1185">Reference proteome</keyword>
<dbReference type="RefSeq" id="WP_166524749.1">
    <property type="nucleotide sequence ID" value="NZ_JAAABI010000008.1"/>
</dbReference>